<dbReference type="Pfam" id="PF01596">
    <property type="entry name" value="Methyltransf_3"/>
    <property type="match status" value="1"/>
</dbReference>
<accession>H1D2E1</accession>
<evidence type="ECO:0000313" key="4">
    <source>
        <dbReference type="EMBL" id="EHO62325.1"/>
    </source>
</evidence>
<gene>
    <name evidence="4" type="ORF">HMPREF9453_01779</name>
</gene>
<dbReference type="AlphaFoldDB" id="H1D2E1"/>
<dbReference type="PANTHER" id="PTHR43836">
    <property type="entry name" value="CATECHOL O-METHYLTRANSFERASE 1-RELATED"/>
    <property type="match status" value="1"/>
</dbReference>
<dbReference type="PATRIC" id="fig|742743.3.peg.1808"/>
<dbReference type="PROSITE" id="PS51682">
    <property type="entry name" value="SAM_OMT_I"/>
    <property type="match status" value="1"/>
</dbReference>
<name>H1D2E1_9FIRM</name>
<evidence type="ECO:0000256" key="1">
    <source>
        <dbReference type="ARBA" id="ARBA00022603"/>
    </source>
</evidence>
<evidence type="ECO:0008006" key="6">
    <source>
        <dbReference type="Google" id="ProtNLM"/>
    </source>
</evidence>
<keyword evidence="5" id="KW-1185">Reference proteome</keyword>
<dbReference type="RefSeq" id="WP_008860273.1">
    <property type="nucleotide sequence ID" value="NZ_JH591189.1"/>
</dbReference>
<dbReference type="EMBL" id="ADLT01000057">
    <property type="protein sequence ID" value="EHO62325.1"/>
    <property type="molecule type" value="Genomic_DNA"/>
</dbReference>
<protein>
    <recommendedName>
        <fullName evidence="6">O-methyltransferase</fullName>
    </recommendedName>
</protein>
<evidence type="ECO:0000256" key="2">
    <source>
        <dbReference type="ARBA" id="ARBA00022679"/>
    </source>
</evidence>
<dbReference type="InterPro" id="IPR002935">
    <property type="entry name" value="SAM_O-MeTrfase"/>
</dbReference>
<dbReference type="GO" id="GO:0008171">
    <property type="term" value="F:O-methyltransferase activity"/>
    <property type="evidence" value="ECO:0007669"/>
    <property type="project" value="InterPro"/>
</dbReference>
<dbReference type="InterPro" id="IPR029063">
    <property type="entry name" value="SAM-dependent_MTases_sf"/>
</dbReference>
<keyword evidence="2" id="KW-0808">Transferase</keyword>
<keyword evidence="1" id="KW-0489">Methyltransferase</keyword>
<dbReference type="CDD" id="cd02440">
    <property type="entry name" value="AdoMet_MTases"/>
    <property type="match status" value="1"/>
</dbReference>
<keyword evidence="3" id="KW-0949">S-adenosyl-L-methionine</keyword>
<evidence type="ECO:0000313" key="5">
    <source>
        <dbReference type="Proteomes" id="UP000003277"/>
    </source>
</evidence>
<organism evidence="4 5">
    <name type="scientific">Dialister succinatiphilus YIT 11850</name>
    <dbReference type="NCBI Taxonomy" id="742743"/>
    <lineage>
        <taxon>Bacteria</taxon>
        <taxon>Bacillati</taxon>
        <taxon>Bacillota</taxon>
        <taxon>Negativicutes</taxon>
        <taxon>Veillonellales</taxon>
        <taxon>Veillonellaceae</taxon>
        <taxon>Dialister</taxon>
    </lineage>
</organism>
<dbReference type="Gene3D" id="3.40.50.150">
    <property type="entry name" value="Vaccinia Virus protein VP39"/>
    <property type="match status" value="1"/>
</dbReference>
<dbReference type="GO" id="GO:0032259">
    <property type="term" value="P:methylation"/>
    <property type="evidence" value="ECO:0007669"/>
    <property type="project" value="UniProtKB-KW"/>
</dbReference>
<evidence type="ECO:0000256" key="3">
    <source>
        <dbReference type="ARBA" id="ARBA00022691"/>
    </source>
</evidence>
<dbReference type="Proteomes" id="UP000003277">
    <property type="component" value="Unassembled WGS sequence"/>
</dbReference>
<dbReference type="PANTHER" id="PTHR43836:SF2">
    <property type="entry name" value="CATECHOL O-METHYLTRANSFERASE 1-RELATED"/>
    <property type="match status" value="1"/>
</dbReference>
<dbReference type="eggNOG" id="COG4122">
    <property type="taxonomic scope" value="Bacteria"/>
</dbReference>
<dbReference type="STRING" id="742743.HMPREF9453_01779"/>
<proteinExistence type="predicted"/>
<comment type="caution">
    <text evidence="4">The sequence shown here is derived from an EMBL/GenBank/DDBJ whole genome shotgun (WGS) entry which is preliminary data.</text>
</comment>
<sequence length="196" mass="22292">MGNDWQVLKRELEEYAEKKGVPIIRGPERELLLKAAALAEPRRMLEIGTAIGYSALLLAERFPKAQIHTVELDEERYHMAVQVMERAGLTGRVHCILGDAGQVIPTLSGPYDFLFLDGPKGQYLRELKAIEPLLSERAVIAADNVLFRGLVEAKDPVPHRYRTLVMRLREYIDYVNEKYETRIYKEGDGLAVSLKK</sequence>
<dbReference type="SUPFAM" id="SSF53335">
    <property type="entry name" value="S-adenosyl-L-methionine-dependent methyltransferases"/>
    <property type="match status" value="1"/>
</dbReference>
<dbReference type="OrthoDB" id="9799672at2"/>
<reference evidence="4 5" key="1">
    <citation type="submission" date="2011-11" db="EMBL/GenBank/DDBJ databases">
        <title>The Genome Sequence of Dialister succinatiphilus YIT 11850.</title>
        <authorList>
            <consortium name="The Broad Institute Genome Sequencing Platform"/>
            <person name="Earl A."/>
            <person name="Ward D."/>
            <person name="Feldgarden M."/>
            <person name="Gevers D."/>
            <person name="Morotomi M."/>
            <person name="Young S.K."/>
            <person name="Zeng Q."/>
            <person name="Gargeya S."/>
            <person name="Fitzgerald M."/>
            <person name="Haas B."/>
            <person name="Abouelleil A."/>
            <person name="Alvarado L."/>
            <person name="Arachchi H.M."/>
            <person name="Berlin A."/>
            <person name="Brown A."/>
            <person name="Chapman S.B."/>
            <person name="Dunbar C."/>
            <person name="Gearin G."/>
            <person name="Goldberg J."/>
            <person name="Griggs A."/>
            <person name="Gujja S."/>
            <person name="Heiman D."/>
            <person name="Howarth C."/>
            <person name="Lui A."/>
            <person name="MacDonald P.J.P."/>
            <person name="Montmayeur A."/>
            <person name="Murphy C."/>
            <person name="Neiman D."/>
            <person name="Pearson M."/>
            <person name="Priest M."/>
            <person name="Roberts A."/>
            <person name="Saif S."/>
            <person name="Shea T."/>
            <person name="Sisk P."/>
            <person name="Stolte C."/>
            <person name="Sykes S."/>
            <person name="Wortman J."/>
            <person name="Nusbaum C."/>
            <person name="Birren B."/>
        </authorList>
    </citation>
    <scope>NUCLEOTIDE SEQUENCE [LARGE SCALE GENOMIC DNA]</scope>
    <source>
        <strain evidence="4 5">YIT 11850</strain>
    </source>
</reference>
<dbReference type="HOGENOM" id="CLU_067676_4_0_9"/>